<keyword evidence="2" id="KW-1133">Transmembrane helix</keyword>
<evidence type="ECO:0000259" key="4">
    <source>
        <dbReference type="PROSITE" id="PS51127"/>
    </source>
</evidence>
<dbReference type="RefSeq" id="WP_039394490.1">
    <property type="nucleotide sequence ID" value="NZ_JTDK01000001.1"/>
</dbReference>
<proteinExistence type="inferred from homology"/>
<dbReference type="InterPro" id="IPR013783">
    <property type="entry name" value="Ig-like_fold"/>
</dbReference>
<keyword evidence="3" id="KW-0732">Signal</keyword>
<dbReference type="STRING" id="1348253.LK09_01125"/>
<evidence type="ECO:0000256" key="3">
    <source>
        <dbReference type="SAM" id="SignalP"/>
    </source>
</evidence>
<accession>A0A0B2AE84</accession>
<dbReference type="InterPro" id="IPR008964">
    <property type="entry name" value="Invasin/intimin_cell_adhesion"/>
</dbReference>
<dbReference type="PANTHER" id="PTHR16165">
    <property type="entry name" value="NXPE FAMILY MEMBER"/>
    <property type="match status" value="1"/>
</dbReference>
<dbReference type="SUPFAM" id="SSF49373">
    <property type="entry name" value="Invasin/intimin cell-adhesion fragments"/>
    <property type="match status" value="3"/>
</dbReference>
<organism evidence="5 6">
    <name type="scientific">Microbacterium mangrovi</name>
    <dbReference type="NCBI Taxonomy" id="1348253"/>
    <lineage>
        <taxon>Bacteria</taxon>
        <taxon>Bacillati</taxon>
        <taxon>Actinomycetota</taxon>
        <taxon>Actinomycetes</taxon>
        <taxon>Micrococcales</taxon>
        <taxon>Microbacteriaceae</taxon>
        <taxon>Microbacterium</taxon>
    </lineage>
</organism>
<keyword evidence="2" id="KW-0472">Membrane</keyword>
<feature type="domain" description="Big-1" evidence="4">
    <location>
        <begin position="35"/>
        <end position="127"/>
    </location>
</feature>
<protein>
    <recommendedName>
        <fullName evidence="4">Big-1 domain-containing protein</fullName>
    </recommendedName>
</protein>
<dbReference type="InterPro" id="IPR003344">
    <property type="entry name" value="Big_1_dom"/>
</dbReference>
<name>A0A0B2AE84_9MICO</name>
<evidence type="ECO:0000256" key="1">
    <source>
        <dbReference type="ARBA" id="ARBA00010116"/>
    </source>
</evidence>
<dbReference type="Proteomes" id="UP000031030">
    <property type="component" value="Unassembled WGS sequence"/>
</dbReference>
<dbReference type="EMBL" id="JTDK01000001">
    <property type="protein sequence ID" value="KHK99951.1"/>
    <property type="molecule type" value="Genomic_DNA"/>
</dbReference>
<dbReference type="GO" id="GO:0005975">
    <property type="term" value="P:carbohydrate metabolic process"/>
    <property type="evidence" value="ECO:0007669"/>
    <property type="project" value="UniProtKB-ARBA"/>
</dbReference>
<dbReference type="SMART" id="SM00634">
    <property type="entry name" value="BID_1"/>
    <property type="match status" value="3"/>
</dbReference>
<evidence type="ECO:0000313" key="6">
    <source>
        <dbReference type="Proteomes" id="UP000031030"/>
    </source>
</evidence>
<feature type="transmembrane region" description="Helical" evidence="2">
    <location>
        <begin position="369"/>
        <end position="391"/>
    </location>
</feature>
<comment type="similarity">
    <text evidence="1">Belongs to the intimin/invasin family.</text>
</comment>
<reference evidence="5 6" key="1">
    <citation type="submission" date="2014-11" db="EMBL/GenBank/DDBJ databases">
        <title>Genome sequence of Microbacterium mangrovi MUSC 115(T).</title>
        <authorList>
            <person name="Lee L.-H."/>
        </authorList>
    </citation>
    <scope>NUCLEOTIDE SEQUENCE [LARGE SCALE GENOMIC DNA]</scope>
    <source>
        <strain evidence="5 6">MUSC 115</strain>
    </source>
</reference>
<dbReference type="Pfam" id="PF09134">
    <property type="entry name" value="Invasin_D3"/>
    <property type="match status" value="3"/>
</dbReference>
<dbReference type="InterPro" id="IPR015217">
    <property type="entry name" value="Invasin_dom_3"/>
</dbReference>
<feature type="chain" id="PRO_5002085524" description="Big-1 domain-containing protein" evidence="3">
    <location>
        <begin position="21"/>
        <end position="399"/>
    </location>
</feature>
<gene>
    <name evidence="5" type="ORF">LK09_01125</name>
</gene>
<sequence length="399" mass="38099">MAVAGVATTGALVPAGSASAATIVTADAGAADAATSTIAANSSSIVADGTSTSTVTVTVRDASGTPVAAGGDLVAMKATHGTLSSVTDHGDGTYTAVLTAGTVAQPTSISFTVNGVAGGSKASVEFVPGPPVLANAQIFAFPDTAQADGTEAVVVVVNVRDANGNRVDVGDDLAFTTTLGRQVDLTHNKKGTYQADFVSTVAGVGTVGFTVAGKASPVTTQVTFLGGAADAAGSTIMSSADAIPADGTSTADITVAVKDAHGNAVRAGGDDVTMQTTAGTLSAVTDHGDGTYTATLSAPSTAGSATVGFTVNGTSSAATATVDFTPVPDAGGGTTNGGAGTTSTSGTVKAAAVGARVNTGGTTAATGSMAGTAGFLALTALGAGMLGMLVARRKPRRSE</sequence>
<evidence type="ECO:0000313" key="5">
    <source>
        <dbReference type="EMBL" id="KHK99951.1"/>
    </source>
</evidence>
<comment type="caution">
    <text evidence="5">The sequence shown here is derived from an EMBL/GenBank/DDBJ whole genome shotgun (WGS) entry which is preliminary data.</text>
</comment>
<dbReference type="PROSITE" id="PS51127">
    <property type="entry name" value="BIG1"/>
    <property type="match status" value="2"/>
</dbReference>
<feature type="signal peptide" evidence="3">
    <location>
        <begin position="1"/>
        <end position="20"/>
    </location>
</feature>
<dbReference type="PANTHER" id="PTHR16165:SF5">
    <property type="entry name" value="NXPE FAMILY MEMBER 3"/>
    <property type="match status" value="1"/>
</dbReference>
<dbReference type="Gene3D" id="2.60.40.10">
    <property type="entry name" value="Immunoglobulins"/>
    <property type="match status" value="3"/>
</dbReference>
<keyword evidence="6" id="KW-1185">Reference proteome</keyword>
<keyword evidence="2" id="KW-0812">Transmembrane</keyword>
<dbReference type="AlphaFoldDB" id="A0A0B2AE84"/>
<feature type="domain" description="Big-1" evidence="4">
    <location>
        <begin position="233"/>
        <end position="325"/>
    </location>
</feature>
<evidence type="ECO:0000256" key="2">
    <source>
        <dbReference type="SAM" id="Phobius"/>
    </source>
</evidence>